<dbReference type="InterPro" id="IPR012677">
    <property type="entry name" value="Nucleotide-bd_a/b_plait_sf"/>
</dbReference>
<protein>
    <recommendedName>
        <fullName evidence="3">RRM domain-containing protein</fullName>
    </recommendedName>
</protein>
<organism evidence="1 2">
    <name type="scientific">Tetrapyrgos nigripes</name>
    <dbReference type="NCBI Taxonomy" id="182062"/>
    <lineage>
        <taxon>Eukaryota</taxon>
        <taxon>Fungi</taxon>
        <taxon>Dikarya</taxon>
        <taxon>Basidiomycota</taxon>
        <taxon>Agaricomycotina</taxon>
        <taxon>Agaricomycetes</taxon>
        <taxon>Agaricomycetidae</taxon>
        <taxon>Agaricales</taxon>
        <taxon>Marasmiineae</taxon>
        <taxon>Marasmiaceae</taxon>
        <taxon>Tetrapyrgos</taxon>
    </lineage>
</organism>
<evidence type="ECO:0000313" key="2">
    <source>
        <dbReference type="Proteomes" id="UP000559256"/>
    </source>
</evidence>
<dbReference type="SUPFAM" id="SSF54928">
    <property type="entry name" value="RNA-binding domain, RBD"/>
    <property type="match status" value="1"/>
</dbReference>
<dbReference type="EMBL" id="JAACJM010000043">
    <property type="protein sequence ID" value="KAF5360244.1"/>
    <property type="molecule type" value="Genomic_DNA"/>
</dbReference>
<keyword evidence="2" id="KW-1185">Reference proteome</keyword>
<sequence length="144" mass="16120">MSAVDVGIKLEEEVGRVIPPPVSWNWAITQTPPQPSLQKHEFAAVALGGSRHFYIHALNGDPDIDCARIVADFSPFGLIERVHVDQSRTQAWFSFMEIPSAFHAIEEVSRNNRNFSLYAGGSLTFQDDKRAHFFSPVHFQIVVG</sequence>
<gene>
    <name evidence="1" type="ORF">D9758_009159</name>
</gene>
<reference evidence="1 2" key="1">
    <citation type="journal article" date="2020" name="ISME J.">
        <title>Uncovering the hidden diversity of litter-decomposition mechanisms in mushroom-forming fungi.</title>
        <authorList>
            <person name="Floudas D."/>
            <person name="Bentzer J."/>
            <person name="Ahren D."/>
            <person name="Johansson T."/>
            <person name="Persson P."/>
            <person name="Tunlid A."/>
        </authorList>
    </citation>
    <scope>NUCLEOTIDE SEQUENCE [LARGE SCALE GENOMIC DNA]</scope>
    <source>
        <strain evidence="1 2">CBS 291.85</strain>
    </source>
</reference>
<dbReference type="AlphaFoldDB" id="A0A8H5G8E7"/>
<dbReference type="Proteomes" id="UP000559256">
    <property type="component" value="Unassembled WGS sequence"/>
</dbReference>
<comment type="caution">
    <text evidence="1">The sequence shown here is derived from an EMBL/GenBank/DDBJ whole genome shotgun (WGS) entry which is preliminary data.</text>
</comment>
<dbReference type="GO" id="GO:0003676">
    <property type="term" value="F:nucleic acid binding"/>
    <property type="evidence" value="ECO:0007669"/>
    <property type="project" value="InterPro"/>
</dbReference>
<evidence type="ECO:0008006" key="3">
    <source>
        <dbReference type="Google" id="ProtNLM"/>
    </source>
</evidence>
<dbReference type="Gene3D" id="3.30.70.330">
    <property type="match status" value="1"/>
</dbReference>
<evidence type="ECO:0000313" key="1">
    <source>
        <dbReference type="EMBL" id="KAF5360244.1"/>
    </source>
</evidence>
<proteinExistence type="predicted"/>
<accession>A0A8H5G8E7</accession>
<dbReference type="InterPro" id="IPR035979">
    <property type="entry name" value="RBD_domain_sf"/>
</dbReference>
<name>A0A8H5G8E7_9AGAR</name>